<sequence>MKKKTRNMKKQRTRAVEGQVKGNMISPGMVLTESANCRLFRSADFRLFGSAKLLIGEGESGIRLESGDCWKKMMEKKIGEEENQIRDGEWALLRNWMLRKRKREDEI</sequence>
<dbReference type="AlphaFoldDB" id="A0A328E2Y4"/>
<gene>
    <name evidence="1" type="ORF">DM860_010598</name>
</gene>
<reference evidence="1 2" key="1">
    <citation type="submission" date="2018-06" db="EMBL/GenBank/DDBJ databases">
        <title>The Genome of Cuscuta australis (Dodder) Provides Insight into the Evolution of Plant Parasitism.</title>
        <authorList>
            <person name="Liu H."/>
        </authorList>
    </citation>
    <scope>NUCLEOTIDE SEQUENCE [LARGE SCALE GENOMIC DNA]</scope>
    <source>
        <strain evidence="2">cv. Yunnan</strain>
        <tissue evidence="1">Vines</tissue>
    </source>
</reference>
<organism evidence="1 2">
    <name type="scientific">Cuscuta australis</name>
    <dbReference type="NCBI Taxonomy" id="267555"/>
    <lineage>
        <taxon>Eukaryota</taxon>
        <taxon>Viridiplantae</taxon>
        <taxon>Streptophyta</taxon>
        <taxon>Embryophyta</taxon>
        <taxon>Tracheophyta</taxon>
        <taxon>Spermatophyta</taxon>
        <taxon>Magnoliopsida</taxon>
        <taxon>eudicotyledons</taxon>
        <taxon>Gunneridae</taxon>
        <taxon>Pentapetalae</taxon>
        <taxon>asterids</taxon>
        <taxon>lamiids</taxon>
        <taxon>Solanales</taxon>
        <taxon>Convolvulaceae</taxon>
        <taxon>Cuscuteae</taxon>
        <taxon>Cuscuta</taxon>
        <taxon>Cuscuta subgen. Grammica</taxon>
        <taxon>Cuscuta sect. Cleistogrammica</taxon>
    </lineage>
</organism>
<dbReference type="EMBL" id="NQVE01000046">
    <property type="protein sequence ID" value="RAL51880.1"/>
    <property type="molecule type" value="Genomic_DNA"/>
</dbReference>
<protein>
    <submittedName>
        <fullName evidence="1">Uncharacterized protein</fullName>
    </submittedName>
</protein>
<evidence type="ECO:0000313" key="2">
    <source>
        <dbReference type="Proteomes" id="UP000249390"/>
    </source>
</evidence>
<evidence type="ECO:0000313" key="1">
    <source>
        <dbReference type="EMBL" id="RAL51880.1"/>
    </source>
</evidence>
<keyword evidence="2" id="KW-1185">Reference proteome</keyword>
<comment type="caution">
    <text evidence="1">The sequence shown here is derived from an EMBL/GenBank/DDBJ whole genome shotgun (WGS) entry which is preliminary data.</text>
</comment>
<proteinExistence type="predicted"/>
<dbReference type="Proteomes" id="UP000249390">
    <property type="component" value="Unassembled WGS sequence"/>
</dbReference>
<name>A0A328E2Y4_9ASTE</name>
<accession>A0A328E2Y4</accession>